<dbReference type="GO" id="GO:0009772">
    <property type="term" value="P:photosynthetic electron transport in photosystem II"/>
    <property type="evidence" value="ECO:0007669"/>
    <property type="project" value="InterPro"/>
</dbReference>
<evidence type="ECO:0000313" key="21">
    <source>
        <dbReference type="Proteomes" id="UP000235145"/>
    </source>
</evidence>
<dbReference type="PANTHER" id="PTHR33149">
    <property type="entry name" value="PHOTOSYSTEM II PROTEIN D1"/>
    <property type="match status" value="1"/>
</dbReference>
<keyword evidence="4" id="KW-0148">Chlorophyll</keyword>
<keyword evidence="15" id="KW-0560">Oxidoreductase</keyword>
<evidence type="ECO:0000256" key="8">
    <source>
        <dbReference type="ARBA" id="ARBA00022692"/>
    </source>
</evidence>
<name>A0A9R1XKC3_LACSA</name>
<reference evidence="20 21" key="1">
    <citation type="journal article" date="2017" name="Nat. Commun.">
        <title>Genome assembly with in vitro proximity ligation data and whole-genome triplication in lettuce.</title>
        <authorList>
            <person name="Reyes-Chin-Wo S."/>
            <person name="Wang Z."/>
            <person name="Yang X."/>
            <person name="Kozik A."/>
            <person name="Arikit S."/>
            <person name="Song C."/>
            <person name="Xia L."/>
            <person name="Froenicke L."/>
            <person name="Lavelle D.O."/>
            <person name="Truco M.J."/>
            <person name="Xia R."/>
            <person name="Zhu S."/>
            <person name="Xu C."/>
            <person name="Xu H."/>
            <person name="Xu X."/>
            <person name="Cox K."/>
            <person name="Korf I."/>
            <person name="Meyers B.C."/>
            <person name="Michelmore R.W."/>
        </authorList>
    </citation>
    <scope>NUCLEOTIDE SEQUENCE [LARGE SCALE GENOMIC DNA]</scope>
    <source>
        <strain evidence="21">cv. Salinas</strain>
        <tissue evidence="20">Seedlings</tissue>
    </source>
</reference>
<sequence length="164" mass="18517">MIAILERCENKILWGRFCNSITNTENRLYLGWFGVLMIPTLLTTNYVFIIPFIAAPLVDIDGIRELVSGSLLYRNNIISCAIIPTSAASLHFYLIWEATYVDEWLYNGGPYELVVLSFLLGVACYMGREWELSFCLGMQPWIVVAYSTPVAVATAVFLIYPIGQ</sequence>
<feature type="transmembrane region" description="Helical" evidence="19">
    <location>
        <begin position="140"/>
        <end position="162"/>
    </location>
</feature>
<feature type="transmembrane region" description="Helical" evidence="19">
    <location>
        <begin position="76"/>
        <end position="96"/>
    </location>
</feature>
<dbReference type="Gene3D" id="1.20.85.10">
    <property type="entry name" value="Photosystem II protein D1-like"/>
    <property type="match status" value="1"/>
</dbReference>
<dbReference type="InterPro" id="IPR055266">
    <property type="entry name" value="D1/D2"/>
</dbReference>
<keyword evidence="11" id="KW-0249">Electron transport</keyword>
<evidence type="ECO:0000256" key="6">
    <source>
        <dbReference type="ARBA" id="ARBA00022553"/>
    </source>
</evidence>
<dbReference type="SUPFAM" id="SSF81483">
    <property type="entry name" value="Bacterial photosystem II reaction centre, L and M subunits"/>
    <property type="match status" value="1"/>
</dbReference>
<protein>
    <recommendedName>
        <fullName evidence="22">Photosystem II protein D1</fullName>
    </recommendedName>
</protein>
<keyword evidence="13" id="KW-0007">Acetylation</keyword>
<keyword evidence="9" id="KW-0479">Metal-binding</keyword>
<keyword evidence="17 19" id="KW-0472">Membrane</keyword>
<evidence type="ECO:0000256" key="11">
    <source>
        <dbReference type="ARBA" id="ARBA00022982"/>
    </source>
</evidence>
<evidence type="ECO:0000256" key="16">
    <source>
        <dbReference type="ARBA" id="ARBA00023004"/>
    </source>
</evidence>
<evidence type="ECO:0000256" key="13">
    <source>
        <dbReference type="ARBA" id="ARBA00022990"/>
    </source>
</evidence>
<evidence type="ECO:0000256" key="9">
    <source>
        <dbReference type="ARBA" id="ARBA00022723"/>
    </source>
</evidence>
<organism evidence="20 21">
    <name type="scientific">Lactuca sativa</name>
    <name type="common">Garden lettuce</name>
    <dbReference type="NCBI Taxonomy" id="4236"/>
    <lineage>
        <taxon>Eukaryota</taxon>
        <taxon>Viridiplantae</taxon>
        <taxon>Streptophyta</taxon>
        <taxon>Embryophyta</taxon>
        <taxon>Tracheophyta</taxon>
        <taxon>Spermatophyta</taxon>
        <taxon>Magnoliopsida</taxon>
        <taxon>eudicotyledons</taxon>
        <taxon>Gunneridae</taxon>
        <taxon>Pentapetalae</taxon>
        <taxon>asterids</taxon>
        <taxon>campanulids</taxon>
        <taxon>Asterales</taxon>
        <taxon>Asteraceae</taxon>
        <taxon>Cichorioideae</taxon>
        <taxon>Cichorieae</taxon>
        <taxon>Lactucinae</taxon>
        <taxon>Lactuca</taxon>
    </lineage>
</organism>
<keyword evidence="18" id="KW-0604">Photosystem II</keyword>
<keyword evidence="16" id="KW-0408">Iron</keyword>
<evidence type="ECO:0000256" key="18">
    <source>
        <dbReference type="ARBA" id="ARBA00023276"/>
    </source>
</evidence>
<dbReference type="InterPro" id="IPR036854">
    <property type="entry name" value="Photo_II_D1/D2_sf"/>
</dbReference>
<keyword evidence="21" id="KW-1185">Reference proteome</keyword>
<evidence type="ECO:0000256" key="5">
    <source>
        <dbReference type="ARBA" id="ARBA00022531"/>
    </source>
</evidence>
<evidence type="ECO:0000256" key="10">
    <source>
        <dbReference type="ARBA" id="ARBA00022842"/>
    </source>
</evidence>
<keyword evidence="6" id="KW-0597">Phosphoprotein</keyword>
<dbReference type="GO" id="GO:0009523">
    <property type="term" value="C:photosystem II"/>
    <property type="evidence" value="ECO:0007669"/>
    <property type="project" value="UniProtKB-KW"/>
</dbReference>
<keyword evidence="5" id="KW-0602">Photosynthesis</keyword>
<evidence type="ECO:0000313" key="20">
    <source>
        <dbReference type="EMBL" id="KAJ0210797.1"/>
    </source>
</evidence>
<proteinExistence type="inferred from homology"/>
<feature type="transmembrane region" description="Helical" evidence="19">
    <location>
        <begin position="29"/>
        <end position="55"/>
    </location>
</feature>
<dbReference type="GO" id="GO:0016168">
    <property type="term" value="F:chlorophyll binding"/>
    <property type="evidence" value="ECO:0007669"/>
    <property type="project" value="UniProtKB-KW"/>
</dbReference>
<dbReference type="EMBL" id="NBSK02000004">
    <property type="protein sequence ID" value="KAJ0210797.1"/>
    <property type="molecule type" value="Genomic_DNA"/>
</dbReference>
<dbReference type="PANTHER" id="PTHR33149:SF12">
    <property type="entry name" value="PHOTOSYSTEM II D2 PROTEIN"/>
    <property type="match status" value="1"/>
</dbReference>
<comment type="similarity">
    <text evidence="2">Belongs to the reaction center PufL/M/PsbA/D family.</text>
</comment>
<dbReference type="Proteomes" id="UP000235145">
    <property type="component" value="Unassembled WGS sequence"/>
</dbReference>
<evidence type="ECO:0000256" key="2">
    <source>
        <dbReference type="ARBA" id="ARBA00008204"/>
    </source>
</evidence>
<keyword evidence="14" id="KW-0157">Chromophore</keyword>
<evidence type="ECO:0000256" key="14">
    <source>
        <dbReference type="ARBA" id="ARBA00022991"/>
    </source>
</evidence>
<keyword evidence="3" id="KW-0813">Transport</keyword>
<accession>A0A9R1XKC3</accession>
<comment type="subcellular location">
    <subcellularLocation>
        <location evidence="1">Membrane</location>
        <topology evidence="1">Multi-pass membrane protein</topology>
    </subcellularLocation>
</comment>
<dbReference type="GO" id="GO:0016491">
    <property type="term" value="F:oxidoreductase activity"/>
    <property type="evidence" value="ECO:0007669"/>
    <property type="project" value="UniProtKB-KW"/>
</dbReference>
<evidence type="ECO:0000256" key="15">
    <source>
        <dbReference type="ARBA" id="ARBA00023002"/>
    </source>
</evidence>
<dbReference type="GO" id="GO:0046872">
    <property type="term" value="F:metal ion binding"/>
    <property type="evidence" value="ECO:0007669"/>
    <property type="project" value="UniProtKB-KW"/>
</dbReference>
<evidence type="ECO:0000256" key="3">
    <source>
        <dbReference type="ARBA" id="ARBA00022448"/>
    </source>
</evidence>
<evidence type="ECO:0000256" key="17">
    <source>
        <dbReference type="ARBA" id="ARBA00023136"/>
    </source>
</evidence>
<comment type="caution">
    <text evidence="20">The sequence shown here is derived from an EMBL/GenBank/DDBJ whole genome shotgun (WGS) entry which is preliminary data.</text>
</comment>
<keyword evidence="7" id="KW-0934">Plastid</keyword>
<feature type="transmembrane region" description="Helical" evidence="19">
    <location>
        <begin position="108"/>
        <end position="128"/>
    </location>
</feature>
<evidence type="ECO:0000256" key="4">
    <source>
        <dbReference type="ARBA" id="ARBA00022494"/>
    </source>
</evidence>
<keyword evidence="8 19" id="KW-0812">Transmembrane</keyword>
<dbReference type="Pfam" id="PF00124">
    <property type="entry name" value="Photo_RC"/>
    <property type="match status" value="1"/>
</dbReference>
<keyword evidence="12 19" id="KW-1133">Transmembrane helix</keyword>
<gene>
    <name evidence="20" type="ORF">LSAT_V11C400159430</name>
</gene>
<evidence type="ECO:0008006" key="22">
    <source>
        <dbReference type="Google" id="ProtNLM"/>
    </source>
</evidence>
<evidence type="ECO:0000256" key="12">
    <source>
        <dbReference type="ARBA" id="ARBA00022989"/>
    </source>
</evidence>
<evidence type="ECO:0000256" key="7">
    <source>
        <dbReference type="ARBA" id="ARBA00022640"/>
    </source>
</evidence>
<dbReference type="AlphaFoldDB" id="A0A9R1XKC3"/>
<evidence type="ECO:0000256" key="19">
    <source>
        <dbReference type="SAM" id="Phobius"/>
    </source>
</evidence>
<dbReference type="InterPro" id="IPR000484">
    <property type="entry name" value="Photo_RC_L/M"/>
</dbReference>
<evidence type="ECO:0000256" key="1">
    <source>
        <dbReference type="ARBA" id="ARBA00004141"/>
    </source>
</evidence>
<keyword evidence="10" id="KW-0460">Magnesium</keyword>